<dbReference type="AlphaFoldDB" id="A0A917SQ71"/>
<dbReference type="EMBL" id="BMLF01000001">
    <property type="protein sequence ID" value="GGL92132.1"/>
    <property type="molecule type" value="Genomic_DNA"/>
</dbReference>
<keyword evidence="2" id="KW-1185">Reference proteome</keyword>
<dbReference type="Gene3D" id="3.40.50.1820">
    <property type="entry name" value="alpha/beta hydrolase"/>
    <property type="match status" value="1"/>
</dbReference>
<reference evidence="1" key="1">
    <citation type="journal article" date="2014" name="Int. J. Syst. Evol. Microbiol.">
        <title>Complete genome sequence of Corynebacterium casei LMG S-19264T (=DSM 44701T), isolated from a smear-ripened cheese.</title>
        <authorList>
            <consortium name="US DOE Joint Genome Institute (JGI-PGF)"/>
            <person name="Walter F."/>
            <person name="Albersmeier A."/>
            <person name="Kalinowski J."/>
            <person name="Ruckert C."/>
        </authorList>
    </citation>
    <scope>NUCLEOTIDE SEQUENCE</scope>
    <source>
        <strain evidence="1">CGMCC 1.6293</strain>
    </source>
</reference>
<evidence type="ECO:0000313" key="1">
    <source>
        <dbReference type="EMBL" id="GGL92132.1"/>
    </source>
</evidence>
<sequence length="307" mass="31914">MGPEMAVLRINAGSAGLSLHDSPAPLTPVLTAALDGHAPIVVMVHGFKFDPGHPEHCPHDHILSCRLTPRNPRALSWPRGLGLSGTGGPLGIAFGWRSGFRIGPAYHGAEAAGAALAALILRLRRIAPHRPVRAIAHSLGARVVLSALPHLTAGDLDRAVLLSPAEFAGPAAARLASPAGRAAELLAVTSGENLVFDRLLEAAIPFGWRDRALGRAGLPGLATLRLDDAATLTALARLGHPVAPPDRRVCHWSSYLRPGVFDLYRALLLDTEGPSPAALRAALPAPGPGPRRRGVAGWSLPVAGNAP</sequence>
<accession>A0A917SQ71</accession>
<gene>
    <name evidence="1" type="ORF">GCM10011534_12900</name>
</gene>
<dbReference type="SUPFAM" id="SSF53474">
    <property type="entry name" value="alpha/beta-Hydrolases"/>
    <property type="match status" value="1"/>
</dbReference>
<proteinExistence type="predicted"/>
<evidence type="ECO:0008006" key="3">
    <source>
        <dbReference type="Google" id="ProtNLM"/>
    </source>
</evidence>
<reference evidence="1" key="2">
    <citation type="submission" date="2020-09" db="EMBL/GenBank/DDBJ databases">
        <authorList>
            <person name="Sun Q."/>
            <person name="Zhou Y."/>
        </authorList>
    </citation>
    <scope>NUCLEOTIDE SEQUENCE</scope>
    <source>
        <strain evidence="1">CGMCC 1.6293</strain>
    </source>
</reference>
<organism evidence="1 2">
    <name type="scientific">Pseudooceanicola nanhaiensis</name>
    <dbReference type="NCBI Taxonomy" id="375761"/>
    <lineage>
        <taxon>Bacteria</taxon>
        <taxon>Pseudomonadati</taxon>
        <taxon>Pseudomonadota</taxon>
        <taxon>Alphaproteobacteria</taxon>
        <taxon>Rhodobacterales</taxon>
        <taxon>Paracoccaceae</taxon>
        <taxon>Pseudooceanicola</taxon>
    </lineage>
</organism>
<protein>
    <recommendedName>
        <fullName evidence="3">Alpha/beta hydrolase</fullName>
    </recommendedName>
</protein>
<evidence type="ECO:0000313" key="2">
    <source>
        <dbReference type="Proteomes" id="UP000649829"/>
    </source>
</evidence>
<dbReference type="Proteomes" id="UP000649829">
    <property type="component" value="Unassembled WGS sequence"/>
</dbReference>
<comment type="caution">
    <text evidence="1">The sequence shown here is derived from an EMBL/GenBank/DDBJ whole genome shotgun (WGS) entry which is preliminary data.</text>
</comment>
<dbReference type="InterPro" id="IPR029058">
    <property type="entry name" value="AB_hydrolase_fold"/>
</dbReference>
<name>A0A917SQ71_9RHOB</name>